<dbReference type="SMART" id="SM00950">
    <property type="entry name" value="Piwi"/>
    <property type="match status" value="1"/>
</dbReference>
<dbReference type="EMBL" id="BKCJ010114470">
    <property type="protein sequence ID" value="GEX54155.1"/>
    <property type="molecule type" value="Genomic_DNA"/>
</dbReference>
<feature type="domain" description="Piwi" evidence="3">
    <location>
        <begin position="338"/>
        <end position="404"/>
    </location>
</feature>
<evidence type="ECO:0000259" key="3">
    <source>
        <dbReference type="PROSITE" id="PS50822"/>
    </source>
</evidence>
<gene>
    <name evidence="4" type="ORF">Tci_326130</name>
</gene>
<dbReference type="SUPFAM" id="SSF52540">
    <property type="entry name" value="P-loop containing nucleoside triphosphate hydrolases"/>
    <property type="match status" value="1"/>
</dbReference>
<sequence length="578" mass="66058">MSIQEMEDLKQQYLDEMKRLINSEYRDEIKIVELKENFNSMNIEINKQEKLLQLEQVANLSIYPSKRFNSFCYDDDADEDYTIAVTPSLSTEEPDNSLSMRDEHLDTILAMESDKFIKSSVKNLIPIPNEFEDFSDSNDEFSSTDDDSFSIDNIDYVEASPPYSELVSLESSSTSFNSLLEDTNTFDNSLPEFETFCFDVEEISSGSATTRADISLLEYEAFYDDHVKEISSGSTTTHSNSSLYDSFIFDLSINPFPPADRSDFYVFADELIHIISPLEYDCFFFKIKPNSGNFTMDVVENISPTREPRVHNALPTHPTLQLNLEFKLSSESLFTYVSHRQEIITDLYTTSTDPKRGVIHGGLIRELLISFKKSTRHKPHRIIFYRYRVSEGQFNEVLLNEMDKSGNGKSRLTHYHVLYDENKFTADRLQMLTNSLCYTYQRCTRSVFIVCTGCHCGQAKTLMFIHVSPDPDTVGETVTTLNFVERVSTVELGAGKSNNDDEDLKKLKEHVAFLKATLEGGAGQDSNIDSGDDEDGAANNERWRTHVTENLSRSQLDRYRKLKQKSKIASPEHDQDVS</sequence>
<protein>
    <submittedName>
        <fullName evidence="4">Protein argonaute 5</fullName>
    </submittedName>
</protein>
<evidence type="ECO:0000256" key="2">
    <source>
        <dbReference type="SAM" id="MobiDB-lite"/>
    </source>
</evidence>
<keyword evidence="1" id="KW-0175">Coiled coil</keyword>
<dbReference type="Pfam" id="PF02171">
    <property type="entry name" value="Piwi"/>
    <property type="match status" value="2"/>
</dbReference>
<feature type="coiled-coil region" evidence="1">
    <location>
        <begin position="3"/>
        <end position="51"/>
    </location>
</feature>
<evidence type="ECO:0000313" key="4">
    <source>
        <dbReference type="EMBL" id="GEX54155.1"/>
    </source>
</evidence>
<dbReference type="PANTHER" id="PTHR22891">
    <property type="entry name" value="EUKARYOTIC TRANSLATION INITIATION FACTOR 2C"/>
    <property type="match status" value="1"/>
</dbReference>
<proteinExistence type="predicted"/>
<feature type="region of interest" description="Disordered" evidence="2">
    <location>
        <begin position="523"/>
        <end position="578"/>
    </location>
</feature>
<dbReference type="InterPro" id="IPR036397">
    <property type="entry name" value="RNaseH_sf"/>
</dbReference>
<accession>A0A699H7U6</accession>
<evidence type="ECO:0000256" key="1">
    <source>
        <dbReference type="SAM" id="Coils"/>
    </source>
</evidence>
<dbReference type="InterPro" id="IPR012337">
    <property type="entry name" value="RNaseH-like_sf"/>
</dbReference>
<dbReference type="PROSITE" id="PS50822">
    <property type="entry name" value="PIWI"/>
    <property type="match status" value="1"/>
</dbReference>
<dbReference type="SUPFAM" id="SSF53098">
    <property type="entry name" value="Ribonuclease H-like"/>
    <property type="match status" value="1"/>
</dbReference>
<reference evidence="4" key="1">
    <citation type="journal article" date="2019" name="Sci. Rep.">
        <title>Draft genome of Tanacetum cinerariifolium, the natural source of mosquito coil.</title>
        <authorList>
            <person name="Yamashiro T."/>
            <person name="Shiraishi A."/>
            <person name="Satake H."/>
            <person name="Nakayama K."/>
        </authorList>
    </citation>
    <scope>NUCLEOTIDE SEQUENCE</scope>
</reference>
<dbReference type="InterPro" id="IPR027417">
    <property type="entry name" value="P-loop_NTPase"/>
</dbReference>
<dbReference type="AlphaFoldDB" id="A0A699H7U6"/>
<dbReference type="GO" id="GO:0003676">
    <property type="term" value="F:nucleic acid binding"/>
    <property type="evidence" value="ECO:0007669"/>
    <property type="project" value="InterPro"/>
</dbReference>
<name>A0A699H7U6_TANCI</name>
<comment type="caution">
    <text evidence="4">The sequence shown here is derived from an EMBL/GenBank/DDBJ whole genome shotgun (WGS) entry which is preliminary data.</text>
</comment>
<organism evidence="4">
    <name type="scientific">Tanacetum cinerariifolium</name>
    <name type="common">Dalmatian daisy</name>
    <name type="synonym">Chrysanthemum cinerariifolium</name>
    <dbReference type="NCBI Taxonomy" id="118510"/>
    <lineage>
        <taxon>Eukaryota</taxon>
        <taxon>Viridiplantae</taxon>
        <taxon>Streptophyta</taxon>
        <taxon>Embryophyta</taxon>
        <taxon>Tracheophyta</taxon>
        <taxon>Spermatophyta</taxon>
        <taxon>Magnoliopsida</taxon>
        <taxon>eudicotyledons</taxon>
        <taxon>Gunneridae</taxon>
        <taxon>Pentapetalae</taxon>
        <taxon>asterids</taxon>
        <taxon>campanulids</taxon>
        <taxon>Asterales</taxon>
        <taxon>Asteraceae</taxon>
        <taxon>Asteroideae</taxon>
        <taxon>Anthemideae</taxon>
        <taxon>Anthemidinae</taxon>
        <taxon>Tanacetum</taxon>
    </lineage>
</organism>
<dbReference type="InterPro" id="IPR003165">
    <property type="entry name" value="Piwi"/>
</dbReference>
<dbReference type="Gene3D" id="3.30.420.10">
    <property type="entry name" value="Ribonuclease H-like superfamily/Ribonuclease H"/>
    <property type="match status" value="2"/>
</dbReference>